<dbReference type="RefSeq" id="WP_124739244.1">
    <property type="nucleotide sequence ID" value="NZ_CP034086.1"/>
</dbReference>
<proteinExistence type="predicted"/>
<organism evidence="2 3">
    <name type="scientific">Methylocystis rosea</name>
    <dbReference type="NCBI Taxonomy" id="173366"/>
    <lineage>
        <taxon>Bacteria</taxon>
        <taxon>Pseudomonadati</taxon>
        <taxon>Pseudomonadota</taxon>
        <taxon>Alphaproteobacteria</taxon>
        <taxon>Hyphomicrobiales</taxon>
        <taxon>Methylocystaceae</taxon>
        <taxon>Methylocystis</taxon>
    </lineage>
</organism>
<gene>
    <name evidence="2" type="ORF">EHO51_13040</name>
</gene>
<reference evidence="2 3" key="1">
    <citation type="submission" date="2018-11" db="EMBL/GenBank/DDBJ databases">
        <title>Genome squencing of methanotrophic bacteria isolated from alkaline groundwater in Korea.</title>
        <authorList>
            <person name="Nguyen L.N."/>
        </authorList>
    </citation>
    <scope>NUCLEOTIDE SEQUENCE [LARGE SCALE GENOMIC DNA]</scope>
    <source>
        <strain evidence="2 3">GW6</strain>
    </source>
</reference>
<name>A0A3G8M6R5_9HYPH</name>
<keyword evidence="1" id="KW-0812">Transmembrane</keyword>
<dbReference type="KEGG" id="mros:EHO51_13040"/>
<evidence type="ECO:0000313" key="3">
    <source>
        <dbReference type="Proteomes" id="UP000273982"/>
    </source>
</evidence>
<keyword evidence="1" id="KW-0472">Membrane</keyword>
<accession>A0A3G8M6R5</accession>
<sequence length="304" mass="35039">MNPRRDISIHRFAAWLVGPLAIVAALIWAANHIGGNVLAVKAEKTDCIPNERFVNDPDGRRFLELRWLADPPGWRVRLRVPADYVTWADVGCESATMPGYPDPNYTKPFAQGFAVGLSLPDFKPLPPADRNIDRNGVNWSKMVVHIDTMALLKSESKKNRFIEDLFFSVRQYSVNPKHGYLKEAGLSAGQKPDKFKLKRFGVIGDLDQFKYKYGRGETPDLYFVDRNPIDLWFDCDADEIRDHTEDAAWSGRPECYMYLRYARLDAQIKVLFPRIYMPIWPQIKERTERLLDSFEIGELKEGRL</sequence>
<evidence type="ECO:0000256" key="1">
    <source>
        <dbReference type="SAM" id="Phobius"/>
    </source>
</evidence>
<keyword evidence="1" id="KW-1133">Transmembrane helix</keyword>
<dbReference type="Proteomes" id="UP000273982">
    <property type="component" value="Chromosome"/>
</dbReference>
<evidence type="ECO:0000313" key="2">
    <source>
        <dbReference type="EMBL" id="AZG77581.1"/>
    </source>
</evidence>
<protein>
    <submittedName>
        <fullName evidence="2">Uncharacterized protein</fullName>
    </submittedName>
</protein>
<dbReference type="EMBL" id="CP034086">
    <property type="protein sequence ID" value="AZG77581.1"/>
    <property type="molecule type" value="Genomic_DNA"/>
</dbReference>
<feature type="transmembrane region" description="Helical" evidence="1">
    <location>
        <begin position="12"/>
        <end position="30"/>
    </location>
</feature>
<dbReference type="AlphaFoldDB" id="A0A3G8M6R5"/>